<dbReference type="Proteomes" id="UP000053558">
    <property type="component" value="Unassembled WGS sequence"/>
</dbReference>
<dbReference type="OrthoDB" id="3357985at2759"/>
<dbReference type="Gene3D" id="3.30.710.10">
    <property type="entry name" value="Potassium Channel Kv1.1, Chain A"/>
    <property type="match status" value="1"/>
</dbReference>
<dbReference type="OMA" id="SCEVENH"/>
<dbReference type="EMBL" id="JH711580">
    <property type="protein sequence ID" value="EIW79746.1"/>
    <property type="molecule type" value="Genomic_DNA"/>
</dbReference>
<dbReference type="PANTHER" id="PTHR46672:SF1">
    <property type="entry name" value="OS08G0103600 PROTEIN"/>
    <property type="match status" value="1"/>
</dbReference>
<dbReference type="InterPro" id="IPR011333">
    <property type="entry name" value="SKP1/BTB/POZ_sf"/>
</dbReference>
<dbReference type="InterPro" id="IPR000210">
    <property type="entry name" value="BTB/POZ_dom"/>
</dbReference>
<keyword evidence="3" id="KW-1185">Reference proteome</keyword>
<dbReference type="SUPFAM" id="SSF54695">
    <property type="entry name" value="POZ domain"/>
    <property type="match status" value="1"/>
</dbReference>
<accession>A0A5M3ML06</accession>
<sequence length="249" mass="27661">MDSPRTANAPFDATDTDIVLRTSDNVDFHVFKIILSLASPVFKDMFTIPQPSSHSDVVHISEDSSTIEILLLFCYPVVNPLIKDLEEAGHLLEAARKYDIAAVSSSVKTNIISMLDDNNAVSVYGFACQHNWQAEAQAAAFRTLQLITPGHTGVSLSAEDLNMMTTADYHRLLVYHDRCGKEAANLGKQLDCCKCLAPNARPYHLLQYSRMQSYDTGHYKRVGFIAKNVHIKTATAHHQVNSRPGCKRL</sequence>
<dbReference type="InterPro" id="IPR044714">
    <property type="entry name" value="AtSIBP1-like"/>
</dbReference>
<reference evidence="3" key="1">
    <citation type="journal article" date="2012" name="Science">
        <title>The Paleozoic origin of enzymatic lignin decomposition reconstructed from 31 fungal genomes.</title>
        <authorList>
            <person name="Floudas D."/>
            <person name="Binder M."/>
            <person name="Riley R."/>
            <person name="Barry K."/>
            <person name="Blanchette R.A."/>
            <person name="Henrissat B."/>
            <person name="Martinez A.T."/>
            <person name="Otillar R."/>
            <person name="Spatafora J.W."/>
            <person name="Yadav J.S."/>
            <person name="Aerts A."/>
            <person name="Benoit I."/>
            <person name="Boyd A."/>
            <person name="Carlson A."/>
            <person name="Copeland A."/>
            <person name="Coutinho P.M."/>
            <person name="de Vries R.P."/>
            <person name="Ferreira P."/>
            <person name="Findley K."/>
            <person name="Foster B."/>
            <person name="Gaskell J."/>
            <person name="Glotzer D."/>
            <person name="Gorecki P."/>
            <person name="Heitman J."/>
            <person name="Hesse C."/>
            <person name="Hori C."/>
            <person name="Igarashi K."/>
            <person name="Jurgens J.A."/>
            <person name="Kallen N."/>
            <person name="Kersten P."/>
            <person name="Kohler A."/>
            <person name="Kuees U."/>
            <person name="Kumar T.K.A."/>
            <person name="Kuo A."/>
            <person name="LaButti K."/>
            <person name="Larrondo L.F."/>
            <person name="Lindquist E."/>
            <person name="Ling A."/>
            <person name="Lombard V."/>
            <person name="Lucas S."/>
            <person name="Lundell T."/>
            <person name="Martin R."/>
            <person name="McLaughlin D.J."/>
            <person name="Morgenstern I."/>
            <person name="Morin E."/>
            <person name="Murat C."/>
            <person name="Nagy L.G."/>
            <person name="Nolan M."/>
            <person name="Ohm R.A."/>
            <person name="Patyshakuliyeva A."/>
            <person name="Rokas A."/>
            <person name="Ruiz-Duenas F.J."/>
            <person name="Sabat G."/>
            <person name="Salamov A."/>
            <person name="Samejima M."/>
            <person name="Schmutz J."/>
            <person name="Slot J.C."/>
            <person name="St John F."/>
            <person name="Stenlid J."/>
            <person name="Sun H."/>
            <person name="Sun S."/>
            <person name="Syed K."/>
            <person name="Tsang A."/>
            <person name="Wiebenga A."/>
            <person name="Young D."/>
            <person name="Pisabarro A."/>
            <person name="Eastwood D.C."/>
            <person name="Martin F."/>
            <person name="Cullen D."/>
            <person name="Grigoriev I.V."/>
            <person name="Hibbett D.S."/>
        </authorList>
    </citation>
    <scope>NUCLEOTIDE SEQUENCE [LARGE SCALE GENOMIC DNA]</scope>
    <source>
        <strain evidence="3">RWD-64-598 SS2</strain>
    </source>
</reference>
<comment type="caution">
    <text evidence="2">The sequence shown here is derived from an EMBL/GenBank/DDBJ whole genome shotgun (WGS) entry which is preliminary data.</text>
</comment>
<organism evidence="2 3">
    <name type="scientific">Coniophora puteana (strain RWD-64-598)</name>
    <name type="common">Brown rot fungus</name>
    <dbReference type="NCBI Taxonomy" id="741705"/>
    <lineage>
        <taxon>Eukaryota</taxon>
        <taxon>Fungi</taxon>
        <taxon>Dikarya</taxon>
        <taxon>Basidiomycota</taxon>
        <taxon>Agaricomycotina</taxon>
        <taxon>Agaricomycetes</taxon>
        <taxon>Agaricomycetidae</taxon>
        <taxon>Boletales</taxon>
        <taxon>Coniophorineae</taxon>
        <taxon>Coniophoraceae</taxon>
        <taxon>Coniophora</taxon>
    </lineage>
</organism>
<dbReference type="CDD" id="cd18186">
    <property type="entry name" value="BTB_POZ_ZBTB_KLHL-like"/>
    <property type="match status" value="1"/>
</dbReference>
<name>A0A5M3ML06_CONPW</name>
<dbReference type="Pfam" id="PF00651">
    <property type="entry name" value="BTB"/>
    <property type="match status" value="1"/>
</dbReference>
<feature type="domain" description="BTB" evidence="1">
    <location>
        <begin position="16"/>
        <end position="75"/>
    </location>
</feature>
<dbReference type="PANTHER" id="PTHR46672">
    <property type="entry name" value="OS08G0495500 PROTEIN-RELATED"/>
    <property type="match status" value="1"/>
</dbReference>
<evidence type="ECO:0000313" key="2">
    <source>
        <dbReference type="EMBL" id="EIW79746.1"/>
    </source>
</evidence>
<proteinExistence type="predicted"/>
<dbReference type="RefSeq" id="XP_007769734.1">
    <property type="nucleotide sequence ID" value="XM_007771544.1"/>
</dbReference>
<dbReference type="GeneID" id="19207927"/>
<dbReference type="SMART" id="SM00225">
    <property type="entry name" value="BTB"/>
    <property type="match status" value="1"/>
</dbReference>
<dbReference type="AlphaFoldDB" id="A0A5M3ML06"/>
<evidence type="ECO:0000259" key="1">
    <source>
        <dbReference type="PROSITE" id="PS50097"/>
    </source>
</evidence>
<evidence type="ECO:0000313" key="3">
    <source>
        <dbReference type="Proteomes" id="UP000053558"/>
    </source>
</evidence>
<dbReference type="KEGG" id="cput:CONPUDRAFT_58140"/>
<dbReference type="PROSITE" id="PS50097">
    <property type="entry name" value="BTB"/>
    <property type="match status" value="1"/>
</dbReference>
<protein>
    <recommendedName>
        <fullName evidence="1">BTB domain-containing protein</fullName>
    </recommendedName>
</protein>
<gene>
    <name evidence="2" type="ORF">CONPUDRAFT_58140</name>
</gene>